<evidence type="ECO:0000256" key="3">
    <source>
        <dbReference type="PROSITE-ProRule" id="PRU00339"/>
    </source>
</evidence>
<name>A0A8J7TL41_9BACT</name>
<evidence type="ECO:0000313" key="5">
    <source>
        <dbReference type="EMBL" id="MBN8660655.1"/>
    </source>
</evidence>
<dbReference type="InterPro" id="IPR037257">
    <property type="entry name" value="T2SS_E_N_sf"/>
</dbReference>
<feature type="compositionally biased region" description="Low complexity" evidence="4">
    <location>
        <begin position="559"/>
        <end position="578"/>
    </location>
</feature>
<sequence length="805" mass="87090">MEASEKKKLGGFIVELGLLDNRDLGQALSIAQETSLPLGRVLVLSEMLSEEVLQGVLRCQSLIKQNLVDIELARKTMQMVSRDGISVDDALFKLGWNHEATQDTTPLGELLIEAGYTTREQLQAALEKSTTSGLPFGRLLVFSGVLTEGLLTGALNAQILIRDGKLSKSQAVEALKEAKNRQVTVEVHLKEKGFYDLPSRSCPRLGELLLFCGVISQSDLVGALEMGLMKKLPVGHILTSSNQVSARIMDAALQLQGLMAEQKVSITDARSVISSVKEGSSFEDALSQLYSEREESQDSGAMDATGVEASELCGLDKEDGNLDTAAGKKAATDRESSSDVDSHAEESSNHSVKNAAIGGSISSHANATFEGSAVDAGVTAGDAVTLGAKVNSSETSVATYSARGGKKFLSLFDFLKSLGRTDEEQVQEAFQVAMHNSDVLKQVLLIAGILDADTIERAERCRKLAQDKRLTLEHANIAFDYAERFAIDVPQALKELQWGRPEDDQIEFDSDDDDQAAPAKKASEAGLGQDSASLPVADSVSKESSSMRRAAKTKPAGKGVDNGTNAGTNTGNGAGAEVAAEDEPRISPQEEWDALLKRVQHLTLSGKLDKALDTRVRMLQLAEEKFPERVVAAIDEVAALYIQRLNLEQALQYYKKSLELRLSQSESSPTAVAEGYCNMGKVSYFMKDFANAEEYARKFIETIAGNLGKGHPDVACGWQNLANIFYAQKKYVQAQKAYQVGIHICEKGLGDSHPATVQMKRSYEILQNAMAEEEKAGLRDNINLGVITGSWRTLPRDASQALFEV</sequence>
<protein>
    <submittedName>
        <fullName evidence="5">Tetratricopeptide repeat protein</fullName>
    </submittedName>
</protein>
<gene>
    <name evidence="5" type="ORF">J0M35_09850</name>
</gene>
<dbReference type="AlphaFoldDB" id="A0A8J7TL41"/>
<feature type="compositionally biased region" description="Acidic residues" evidence="4">
    <location>
        <begin position="504"/>
        <end position="515"/>
    </location>
</feature>
<dbReference type="Gene3D" id="1.25.40.10">
    <property type="entry name" value="Tetratricopeptide repeat domain"/>
    <property type="match status" value="1"/>
</dbReference>
<feature type="repeat" description="TPR" evidence="3">
    <location>
        <begin position="631"/>
        <end position="664"/>
    </location>
</feature>
<dbReference type="EMBL" id="JAFLCK010000012">
    <property type="protein sequence ID" value="MBN8660655.1"/>
    <property type="molecule type" value="Genomic_DNA"/>
</dbReference>
<dbReference type="Pfam" id="PF13374">
    <property type="entry name" value="TPR_10"/>
    <property type="match status" value="1"/>
</dbReference>
<dbReference type="PROSITE" id="PS50005">
    <property type="entry name" value="TPR"/>
    <property type="match status" value="1"/>
</dbReference>
<dbReference type="Proteomes" id="UP000664277">
    <property type="component" value="Unassembled WGS sequence"/>
</dbReference>
<keyword evidence="1" id="KW-0677">Repeat</keyword>
<dbReference type="SMART" id="SM00028">
    <property type="entry name" value="TPR"/>
    <property type="match status" value="3"/>
</dbReference>
<evidence type="ECO:0000256" key="1">
    <source>
        <dbReference type="ARBA" id="ARBA00022737"/>
    </source>
</evidence>
<reference evidence="5" key="1">
    <citation type="submission" date="2021-02" db="EMBL/GenBank/DDBJ databases">
        <title>Genome-Resolved Metagenomics of a Microbial Community Performing Photosynthetic Biological Nutrient Removal.</title>
        <authorList>
            <person name="Mcdaniel E.A."/>
        </authorList>
    </citation>
    <scope>NUCLEOTIDE SEQUENCE</scope>
    <source>
        <strain evidence="5">UWPOB_OBS1</strain>
    </source>
</reference>
<keyword evidence="2 3" id="KW-0802">TPR repeat</keyword>
<accession>A0A8J7TL41</accession>
<feature type="region of interest" description="Disordered" evidence="4">
    <location>
        <begin position="504"/>
        <end position="584"/>
    </location>
</feature>
<dbReference type="PANTHER" id="PTHR45641">
    <property type="entry name" value="TETRATRICOPEPTIDE REPEAT PROTEIN (AFU_ORTHOLOGUE AFUA_6G03870)"/>
    <property type="match status" value="1"/>
</dbReference>
<evidence type="ECO:0000256" key="2">
    <source>
        <dbReference type="ARBA" id="ARBA00022803"/>
    </source>
</evidence>
<evidence type="ECO:0000256" key="4">
    <source>
        <dbReference type="SAM" id="MobiDB-lite"/>
    </source>
</evidence>
<feature type="region of interest" description="Disordered" evidence="4">
    <location>
        <begin position="317"/>
        <end position="352"/>
    </location>
</feature>
<dbReference type="SUPFAM" id="SSF48452">
    <property type="entry name" value="TPR-like"/>
    <property type="match status" value="1"/>
</dbReference>
<dbReference type="SUPFAM" id="SSF160246">
    <property type="entry name" value="EspE N-terminal domain-like"/>
    <property type="match status" value="2"/>
</dbReference>
<dbReference type="InterPro" id="IPR011990">
    <property type="entry name" value="TPR-like_helical_dom_sf"/>
</dbReference>
<dbReference type="InterPro" id="IPR019734">
    <property type="entry name" value="TPR_rpt"/>
</dbReference>
<dbReference type="PANTHER" id="PTHR45641:SF19">
    <property type="entry name" value="NEPHROCYSTIN-3"/>
    <property type="match status" value="1"/>
</dbReference>
<proteinExistence type="predicted"/>
<comment type="caution">
    <text evidence="5">The sequence shown here is derived from an EMBL/GenBank/DDBJ whole genome shotgun (WGS) entry which is preliminary data.</text>
</comment>
<evidence type="ECO:0000313" key="6">
    <source>
        <dbReference type="Proteomes" id="UP000664277"/>
    </source>
</evidence>
<feature type="compositionally biased region" description="Basic and acidic residues" evidence="4">
    <location>
        <begin position="330"/>
        <end position="348"/>
    </location>
</feature>
<organism evidence="5 6">
    <name type="scientific">Candidatus Obscuribacter phosphatis</name>
    <dbReference type="NCBI Taxonomy" id="1906157"/>
    <lineage>
        <taxon>Bacteria</taxon>
        <taxon>Bacillati</taxon>
        <taxon>Candidatus Melainabacteria</taxon>
        <taxon>Candidatus Obscuribacterales</taxon>
        <taxon>Candidatus Obscuribacteraceae</taxon>
        <taxon>Candidatus Obscuribacter</taxon>
    </lineage>
</organism>